<evidence type="ECO:0000313" key="4">
    <source>
        <dbReference type="Proteomes" id="UP000594454"/>
    </source>
</evidence>
<sequence>MDISWVRDFLHWMSEAVAQYNYSNLLTTPSYFRQLFFSAYQKIASAVFLLSTEEAPDNFSYETTPKREFTVYIVTWNVASKPPPPADRMLNMMKFSEDWNKANDKDPDLYIIGLQEVGTATLPKIGTGPVGNSLWHLRLKEILTPREYILVRCKSMQAIRIFCFAKRKHLLHLRKIEAEQTRTGLGGLLGNKGAVSIRLNLSGCAVCFVNSHLASDENSPEERLADYKQIIENHRYKLPLYPEIFSHDIIFWFGDLNFRLTRDNKLSPEEILQLIEANERNKLLRLDELTQFIKDGEIFQGFVEQLPNFPPTYKFDYASPFYNLKRKPAWTDRILYRVKSNPYKNVQFQVTQGLYTSFPECDISDHRPVTSEFNIKFVDATKVKNVSLKRRPKMERTSATAEASFPRQIFVDQSQNIVEFDHIPHWLLDDDNVIDYTLPPSFCEHPGNDWIGIFRSDFDDLSKYIAYQYVPPPNIANHAITEAMPTTSDGCNTRRRRRITLNFSENSVNIVANRRYVLLYIEREEGSAMGVAGISNSFAARYGTEVDVGQSEVEIKKED</sequence>
<protein>
    <recommendedName>
        <fullName evidence="2">Inositol polyphosphate-related phosphatase domain-containing protein</fullName>
    </recommendedName>
</protein>
<dbReference type="FunFam" id="3.60.10.10:FF:000060">
    <property type="entry name" value="Uncharacterized protein, isoform C"/>
    <property type="match status" value="1"/>
</dbReference>
<dbReference type="SUPFAM" id="SSF56219">
    <property type="entry name" value="DNase I-like"/>
    <property type="match status" value="1"/>
</dbReference>
<dbReference type="Gene3D" id="3.60.10.10">
    <property type="entry name" value="Endonuclease/exonuclease/phosphatase"/>
    <property type="match status" value="1"/>
</dbReference>
<dbReference type="GO" id="GO:0046856">
    <property type="term" value="P:phosphatidylinositol dephosphorylation"/>
    <property type="evidence" value="ECO:0007669"/>
    <property type="project" value="InterPro"/>
</dbReference>
<dbReference type="InterPro" id="IPR041611">
    <property type="entry name" value="SKICH"/>
</dbReference>
<comment type="similarity">
    <text evidence="1">Belongs to the inositol 1,4,5-trisphosphate 5-phosphatase type II family.</text>
</comment>
<dbReference type="GO" id="GO:0004439">
    <property type="term" value="F:phosphatidylinositol-4,5-bisphosphate 5-phosphatase activity"/>
    <property type="evidence" value="ECO:0007669"/>
    <property type="project" value="TreeGrafter"/>
</dbReference>
<dbReference type="Pfam" id="PF17751">
    <property type="entry name" value="SKICH"/>
    <property type="match status" value="1"/>
</dbReference>
<dbReference type="SMART" id="SM00128">
    <property type="entry name" value="IPPc"/>
    <property type="match status" value="1"/>
</dbReference>
<dbReference type="OrthoDB" id="62798at2759"/>
<dbReference type="AlphaFoldDB" id="A0A7R8UGT3"/>
<accession>A0A7R8UGT3</accession>
<dbReference type="InterPro" id="IPR000300">
    <property type="entry name" value="IPPc"/>
</dbReference>
<reference evidence="3 4" key="1">
    <citation type="submission" date="2020-11" db="EMBL/GenBank/DDBJ databases">
        <authorList>
            <person name="Wallbank WR R."/>
            <person name="Pardo Diaz C."/>
            <person name="Kozak K."/>
            <person name="Martin S."/>
            <person name="Jiggins C."/>
            <person name="Moest M."/>
            <person name="Warren A I."/>
            <person name="Generalovic N T."/>
            <person name="Byers J.R.P. K."/>
            <person name="Montejo-Kovacevich G."/>
            <person name="Yen C E."/>
        </authorList>
    </citation>
    <scope>NUCLEOTIDE SEQUENCE [LARGE SCALE GENOMIC DNA]</scope>
</reference>
<dbReference type="Pfam" id="PF22669">
    <property type="entry name" value="Exo_endo_phos2"/>
    <property type="match status" value="1"/>
</dbReference>
<dbReference type="InParanoid" id="A0A7R8UGT3"/>
<feature type="domain" description="Inositol polyphosphate-related phosphatase" evidence="2">
    <location>
        <begin position="67"/>
        <end position="381"/>
    </location>
</feature>
<dbReference type="GO" id="GO:0005737">
    <property type="term" value="C:cytoplasm"/>
    <property type="evidence" value="ECO:0007669"/>
    <property type="project" value="TreeGrafter"/>
</dbReference>
<evidence type="ECO:0000259" key="2">
    <source>
        <dbReference type="SMART" id="SM00128"/>
    </source>
</evidence>
<keyword evidence="4" id="KW-1185">Reference proteome</keyword>
<dbReference type="InterPro" id="IPR046985">
    <property type="entry name" value="IP5"/>
</dbReference>
<organism evidence="3 4">
    <name type="scientific">Hermetia illucens</name>
    <name type="common">Black soldier fly</name>
    <dbReference type="NCBI Taxonomy" id="343691"/>
    <lineage>
        <taxon>Eukaryota</taxon>
        <taxon>Metazoa</taxon>
        <taxon>Ecdysozoa</taxon>
        <taxon>Arthropoda</taxon>
        <taxon>Hexapoda</taxon>
        <taxon>Insecta</taxon>
        <taxon>Pterygota</taxon>
        <taxon>Neoptera</taxon>
        <taxon>Endopterygota</taxon>
        <taxon>Diptera</taxon>
        <taxon>Brachycera</taxon>
        <taxon>Stratiomyomorpha</taxon>
        <taxon>Stratiomyidae</taxon>
        <taxon>Hermetiinae</taxon>
        <taxon>Hermetia</taxon>
    </lineage>
</organism>
<dbReference type="PANTHER" id="PTHR11200:SF275">
    <property type="entry name" value="LD06095P"/>
    <property type="match status" value="1"/>
</dbReference>
<dbReference type="GO" id="GO:0005886">
    <property type="term" value="C:plasma membrane"/>
    <property type="evidence" value="ECO:0007669"/>
    <property type="project" value="TreeGrafter"/>
</dbReference>
<dbReference type="EMBL" id="LR899010">
    <property type="protein sequence ID" value="CAD7080440.1"/>
    <property type="molecule type" value="Genomic_DNA"/>
</dbReference>
<dbReference type="InterPro" id="IPR036691">
    <property type="entry name" value="Endo/exonu/phosph_ase_sf"/>
</dbReference>
<evidence type="ECO:0000256" key="1">
    <source>
        <dbReference type="ARBA" id="ARBA00005910"/>
    </source>
</evidence>
<dbReference type="PANTHER" id="PTHR11200">
    <property type="entry name" value="INOSITOL 5-PHOSPHATASE"/>
    <property type="match status" value="1"/>
</dbReference>
<evidence type="ECO:0000313" key="3">
    <source>
        <dbReference type="EMBL" id="CAD7080440.1"/>
    </source>
</evidence>
<dbReference type="Proteomes" id="UP000594454">
    <property type="component" value="Chromosome 2"/>
</dbReference>
<proteinExistence type="inferred from homology"/>
<name>A0A7R8UGT3_HERIL</name>
<gene>
    <name evidence="3" type="ORF">HERILL_LOCUS3594</name>
</gene>
<dbReference type="Gene3D" id="2.60.40.2840">
    <property type="match status" value="1"/>
</dbReference>
<dbReference type="GO" id="GO:0001726">
    <property type="term" value="C:ruffle"/>
    <property type="evidence" value="ECO:0007669"/>
    <property type="project" value="TreeGrafter"/>
</dbReference>